<evidence type="ECO:0000256" key="7">
    <source>
        <dbReference type="ARBA" id="ARBA00023049"/>
    </source>
</evidence>
<dbReference type="Pfam" id="PF01431">
    <property type="entry name" value="Peptidase_M13"/>
    <property type="match status" value="1"/>
</dbReference>
<keyword evidence="8" id="KW-0732">Signal</keyword>
<dbReference type="GO" id="GO:0005886">
    <property type="term" value="C:plasma membrane"/>
    <property type="evidence" value="ECO:0007669"/>
    <property type="project" value="TreeGrafter"/>
</dbReference>
<dbReference type="InterPro" id="IPR000718">
    <property type="entry name" value="Peptidase_M13"/>
</dbReference>
<evidence type="ECO:0000256" key="5">
    <source>
        <dbReference type="ARBA" id="ARBA00022801"/>
    </source>
</evidence>
<comment type="caution">
    <text evidence="11">The sequence shown here is derived from an EMBL/GenBank/DDBJ whole genome shotgun (WGS) entry which is preliminary data.</text>
</comment>
<keyword evidence="3" id="KW-0645">Protease</keyword>
<keyword evidence="5" id="KW-0378">Hydrolase</keyword>
<proteinExistence type="inferred from homology"/>
<keyword evidence="4" id="KW-0479">Metal-binding</keyword>
<dbReference type="Gene3D" id="1.10.1380.10">
    <property type="entry name" value="Neutral endopeptidase , domain2"/>
    <property type="match status" value="1"/>
</dbReference>
<dbReference type="PANTHER" id="PTHR11733">
    <property type="entry name" value="ZINC METALLOPROTEASE FAMILY M13 NEPRILYSIN-RELATED"/>
    <property type="match status" value="1"/>
</dbReference>
<comment type="cofactor">
    <cofactor evidence="1">
        <name>Zn(2+)</name>
        <dbReference type="ChEBI" id="CHEBI:29105"/>
    </cofactor>
</comment>
<evidence type="ECO:0000256" key="4">
    <source>
        <dbReference type="ARBA" id="ARBA00022723"/>
    </source>
</evidence>
<keyword evidence="7" id="KW-0482">Metalloprotease</keyword>
<dbReference type="Proteomes" id="UP000634139">
    <property type="component" value="Unassembled WGS sequence"/>
</dbReference>
<keyword evidence="12" id="KW-1185">Reference proteome</keyword>
<feature type="domain" description="Peptidase M13 N-terminal" evidence="10">
    <location>
        <begin position="62"/>
        <end position="457"/>
    </location>
</feature>
<dbReference type="PRINTS" id="PR00786">
    <property type="entry name" value="NEPRILYSIN"/>
</dbReference>
<reference evidence="11" key="1">
    <citation type="journal article" date="2014" name="Int. J. Syst. Evol. Microbiol.">
        <title>Complete genome sequence of Corynebacterium casei LMG S-19264T (=DSM 44701T), isolated from a smear-ripened cheese.</title>
        <authorList>
            <consortium name="US DOE Joint Genome Institute (JGI-PGF)"/>
            <person name="Walter F."/>
            <person name="Albersmeier A."/>
            <person name="Kalinowski J."/>
            <person name="Ruckert C."/>
        </authorList>
    </citation>
    <scope>NUCLEOTIDE SEQUENCE</scope>
    <source>
        <strain evidence="11">KCTC 32422</strain>
    </source>
</reference>
<name>A0A918R808_9SPHN</name>
<evidence type="ECO:0000256" key="6">
    <source>
        <dbReference type="ARBA" id="ARBA00022833"/>
    </source>
</evidence>
<evidence type="ECO:0000313" key="11">
    <source>
        <dbReference type="EMBL" id="GGZ88959.1"/>
    </source>
</evidence>
<dbReference type="Gene3D" id="3.40.390.10">
    <property type="entry name" value="Collagenase (Catalytic Domain)"/>
    <property type="match status" value="1"/>
</dbReference>
<dbReference type="InterPro" id="IPR024079">
    <property type="entry name" value="MetalloPept_cat_dom_sf"/>
</dbReference>
<evidence type="ECO:0000256" key="2">
    <source>
        <dbReference type="ARBA" id="ARBA00007357"/>
    </source>
</evidence>
<dbReference type="CDD" id="cd08662">
    <property type="entry name" value="M13"/>
    <property type="match status" value="1"/>
</dbReference>
<protein>
    <submittedName>
        <fullName evidence="11">Peptidase M13</fullName>
    </submittedName>
</protein>
<dbReference type="GO" id="GO:0046872">
    <property type="term" value="F:metal ion binding"/>
    <property type="evidence" value="ECO:0007669"/>
    <property type="project" value="UniProtKB-KW"/>
</dbReference>
<dbReference type="EMBL" id="BMZD01000001">
    <property type="protein sequence ID" value="GGZ88959.1"/>
    <property type="molecule type" value="Genomic_DNA"/>
</dbReference>
<evidence type="ECO:0000256" key="1">
    <source>
        <dbReference type="ARBA" id="ARBA00001947"/>
    </source>
</evidence>
<dbReference type="GO" id="GO:0016485">
    <property type="term" value="P:protein processing"/>
    <property type="evidence" value="ECO:0007669"/>
    <property type="project" value="TreeGrafter"/>
</dbReference>
<comment type="similarity">
    <text evidence="2">Belongs to the peptidase M13 family.</text>
</comment>
<dbReference type="Pfam" id="PF05649">
    <property type="entry name" value="Peptidase_M13_N"/>
    <property type="match status" value="1"/>
</dbReference>
<dbReference type="PANTHER" id="PTHR11733:SF167">
    <property type="entry name" value="FI17812P1-RELATED"/>
    <property type="match status" value="1"/>
</dbReference>
<dbReference type="InterPro" id="IPR008753">
    <property type="entry name" value="Peptidase_M13_N"/>
</dbReference>
<evidence type="ECO:0000259" key="9">
    <source>
        <dbReference type="Pfam" id="PF01431"/>
    </source>
</evidence>
<organism evidence="11 12">
    <name type="scientific">Novosphingobium arvoryzae</name>
    <dbReference type="NCBI Taxonomy" id="1256514"/>
    <lineage>
        <taxon>Bacteria</taxon>
        <taxon>Pseudomonadati</taxon>
        <taxon>Pseudomonadota</taxon>
        <taxon>Alphaproteobacteria</taxon>
        <taxon>Sphingomonadales</taxon>
        <taxon>Sphingomonadaceae</taxon>
        <taxon>Novosphingobium</taxon>
    </lineage>
</organism>
<dbReference type="AlphaFoldDB" id="A0A918R808"/>
<evidence type="ECO:0000256" key="8">
    <source>
        <dbReference type="SAM" id="SignalP"/>
    </source>
</evidence>
<dbReference type="PROSITE" id="PS51885">
    <property type="entry name" value="NEPRILYSIN"/>
    <property type="match status" value="1"/>
</dbReference>
<evidence type="ECO:0000259" key="10">
    <source>
        <dbReference type="Pfam" id="PF05649"/>
    </source>
</evidence>
<gene>
    <name evidence="11" type="ORF">GCM10011617_04990</name>
</gene>
<dbReference type="RefSeq" id="WP_189538809.1">
    <property type="nucleotide sequence ID" value="NZ_BMZD01000001.1"/>
</dbReference>
<sequence>MLKSVVTLLSASALAAALATPALAKDAPAPAVAETAKASDAKSADDWGWGIKTANMDTSVKPGDDFNRFVNGKWLDTTEIPADRTTSGAFADLRDLSEERMHAILEEIAKGTHAPGSPEARVAAVYKAYMNTDAIEQAGLAPAYPTLEKIYAAKTLTDLVTLFAQPGVDSPIGLGVSPDAKDSRVNALYAGQARLGLPDRDYYLVDSPRNKDITTKYKAYLAFLAGELGYADPAATAEVIFQLEKKMAAQNWDRALGRNRDLTYNKMPVAEFLALAPEVPLKAALDALGVGAAEHIIVAQLPPTKEELAAAKYTPEMAAKLGGGVPALAKLIASEPLSAWQAWLAVQYVSGRAGVLPKRFDEAQFAFYGTVLGGQPQQRPRWKRAIGAVEGTLGELSGKIYVERHFPATHKAAMDKLVGNLRAAMAYNLANLKWMGPETRVQAKAKLDAFSLKIGHPDTYKSYPGLDVTETSAFANAEAATRWFQQDRIQRLGKPVDRTEWFMLPQTVNAYYNPSGNEIVFPAAILQPPFFNLSADDAVNYGAIGAVIGHEIGHGFDDQGSKSDGDGNLRNWWTDADRAAFEKLTSALVGQYNQLCPLDDGKTCINGRLALGENIGDVGGLSLAYRAYKMALNGKEPPVIDGFTGDQRFFMAWAQVWRIKFREAALRQQLQTGPHSPGMYRILGVVRNFDEWHKAFNVQPGDKLYLPPEERIRIW</sequence>
<feature type="chain" id="PRO_5037134206" evidence="8">
    <location>
        <begin position="25"/>
        <end position="715"/>
    </location>
</feature>
<feature type="domain" description="Peptidase M13 C-terminal" evidence="9">
    <location>
        <begin position="509"/>
        <end position="712"/>
    </location>
</feature>
<keyword evidence="6" id="KW-0862">Zinc</keyword>
<reference evidence="11" key="2">
    <citation type="submission" date="2020-09" db="EMBL/GenBank/DDBJ databases">
        <authorList>
            <person name="Sun Q."/>
            <person name="Kim S."/>
        </authorList>
    </citation>
    <scope>NUCLEOTIDE SEQUENCE</scope>
    <source>
        <strain evidence="11">KCTC 32422</strain>
    </source>
</reference>
<dbReference type="InterPro" id="IPR042089">
    <property type="entry name" value="Peptidase_M13_dom_2"/>
</dbReference>
<feature type="signal peptide" evidence="8">
    <location>
        <begin position="1"/>
        <end position="24"/>
    </location>
</feature>
<dbReference type="SUPFAM" id="SSF55486">
    <property type="entry name" value="Metalloproteases ('zincins'), catalytic domain"/>
    <property type="match status" value="1"/>
</dbReference>
<evidence type="ECO:0000256" key="3">
    <source>
        <dbReference type="ARBA" id="ARBA00022670"/>
    </source>
</evidence>
<dbReference type="GO" id="GO:0004222">
    <property type="term" value="F:metalloendopeptidase activity"/>
    <property type="evidence" value="ECO:0007669"/>
    <property type="project" value="InterPro"/>
</dbReference>
<evidence type="ECO:0000313" key="12">
    <source>
        <dbReference type="Proteomes" id="UP000634139"/>
    </source>
</evidence>
<dbReference type="InterPro" id="IPR018497">
    <property type="entry name" value="Peptidase_M13_C"/>
</dbReference>
<accession>A0A918R808</accession>